<evidence type="ECO:0000256" key="6">
    <source>
        <dbReference type="ARBA" id="ARBA00022741"/>
    </source>
</evidence>
<comment type="catalytic activity">
    <reaction evidence="11">
        <text>a tRNA with a 3' CCA end + 2 CTP + ATP = a tRNA with a 3' CCACCA end + 3 diphosphate</text>
        <dbReference type="Rhea" id="RHEA:76235"/>
        <dbReference type="Rhea" id="RHEA-COMP:10468"/>
        <dbReference type="Rhea" id="RHEA-COMP:18655"/>
        <dbReference type="ChEBI" id="CHEBI:30616"/>
        <dbReference type="ChEBI" id="CHEBI:33019"/>
        <dbReference type="ChEBI" id="CHEBI:37563"/>
        <dbReference type="ChEBI" id="CHEBI:83071"/>
        <dbReference type="ChEBI" id="CHEBI:195187"/>
    </reaction>
</comment>
<keyword evidence="7 11" id="KW-0692">RNA repair</keyword>
<dbReference type="InterPro" id="IPR050264">
    <property type="entry name" value="Bact_CCA-adding_enz_type3_sf"/>
</dbReference>
<evidence type="ECO:0000256" key="4">
    <source>
        <dbReference type="ARBA" id="ARBA00022695"/>
    </source>
</evidence>
<dbReference type="SUPFAM" id="SSF81301">
    <property type="entry name" value="Nucleotidyltransferase"/>
    <property type="match status" value="1"/>
</dbReference>
<gene>
    <name evidence="11" type="primary">cca</name>
    <name evidence="15" type="ORF">QNI29_11425</name>
</gene>
<protein>
    <recommendedName>
        <fullName evidence="11">CCA-adding enzyme</fullName>
        <ecNumber evidence="11">2.7.7.72</ecNumber>
    </recommendedName>
    <alternativeName>
        <fullName evidence="11">CCA tRNA nucleotidyltransferase</fullName>
    </alternativeName>
    <alternativeName>
        <fullName evidence="11">tRNA CCA-pyrophosphorylase</fullName>
    </alternativeName>
    <alternativeName>
        <fullName evidence="11">tRNA adenylyl-/cytidylyl- transferase</fullName>
    </alternativeName>
    <alternativeName>
        <fullName evidence="11">tRNA nucleotidyltransferase</fullName>
    </alternativeName>
    <alternativeName>
        <fullName evidence="11">tRNA-NT</fullName>
    </alternativeName>
</protein>
<comment type="cofactor">
    <cofactor evidence="1 11">
        <name>Mg(2+)</name>
        <dbReference type="ChEBI" id="CHEBI:18420"/>
    </cofactor>
</comment>
<dbReference type="EMBL" id="CP126446">
    <property type="protein sequence ID" value="WIF96363.1"/>
    <property type="molecule type" value="Genomic_DNA"/>
</dbReference>
<keyword evidence="6 11" id="KW-0547">Nucleotide-binding</keyword>
<evidence type="ECO:0000256" key="11">
    <source>
        <dbReference type="HAMAP-Rule" id="MF_01263"/>
    </source>
</evidence>
<evidence type="ECO:0000256" key="1">
    <source>
        <dbReference type="ARBA" id="ARBA00001946"/>
    </source>
</evidence>
<feature type="binding site" evidence="11">
    <location>
        <position position="31"/>
    </location>
    <ligand>
        <name>CTP</name>
        <dbReference type="ChEBI" id="CHEBI:37563"/>
    </ligand>
</feature>
<keyword evidence="5 11" id="KW-0479">Metal-binding</keyword>
<dbReference type="PANTHER" id="PTHR46173">
    <property type="entry name" value="CCA TRNA NUCLEOTIDYLTRANSFERASE 1, MITOCHONDRIAL"/>
    <property type="match status" value="1"/>
</dbReference>
<dbReference type="NCBIfam" id="NF009814">
    <property type="entry name" value="PRK13299.1"/>
    <property type="match status" value="1"/>
</dbReference>
<evidence type="ECO:0000256" key="3">
    <source>
        <dbReference type="ARBA" id="ARBA00022694"/>
    </source>
</evidence>
<dbReference type="InterPro" id="IPR032810">
    <property type="entry name" value="CCA-adding_enz_C"/>
</dbReference>
<dbReference type="Gene3D" id="3.30.460.10">
    <property type="entry name" value="Beta Polymerase, domain 2"/>
    <property type="match status" value="1"/>
</dbReference>
<feature type="binding site" evidence="11">
    <location>
        <position position="115"/>
    </location>
    <ligand>
        <name>CTP</name>
        <dbReference type="ChEBI" id="CHEBI:37563"/>
    </ligand>
</feature>
<proteinExistence type="inferred from homology"/>
<organism evidence="15 16">
    <name type="scientific">Pontibacillus chungwhensis</name>
    <dbReference type="NCBI Taxonomy" id="265426"/>
    <lineage>
        <taxon>Bacteria</taxon>
        <taxon>Bacillati</taxon>
        <taxon>Bacillota</taxon>
        <taxon>Bacilli</taxon>
        <taxon>Bacillales</taxon>
        <taxon>Bacillaceae</taxon>
        <taxon>Pontibacillus</taxon>
    </lineage>
</organism>
<evidence type="ECO:0000256" key="10">
    <source>
        <dbReference type="ARBA" id="ARBA00022884"/>
    </source>
</evidence>
<dbReference type="GO" id="GO:0004810">
    <property type="term" value="F:CCA tRNA nucleotidyltransferase activity"/>
    <property type="evidence" value="ECO:0007669"/>
    <property type="project" value="UniProtKB-EC"/>
</dbReference>
<keyword evidence="8 11" id="KW-0067">ATP-binding</keyword>
<evidence type="ECO:0000313" key="16">
    <source>
        <dbReference type="Proteomes" id="UP001236652"/>
    </source>
</evidence>
<reference evidence="15 16" key="1">
    <citation type="submission" date="2023-05" db="EMBL/GenBank/DDBJ databases">
        <title>Comparative genomics reveals the evidence of polycyclic aromatic hydrocarbons degradation in moderately halophilic genus Pontibacillus.</title>
        <authorList>
            <person name="Yang H."/>
            <person name="Qian Z."/>
        </authorList>
    </citation>
    <scope>NUCLEOTIDE SEQUENCE [LARGE SCALE GENOMIC DNA]</scope>
    <source>
        <strain evidence="16">HN14</strain>
    </source>
</reference>
<dbReference type="Pfam" id="PF01743">
    <property type="entry name" value="PolyA_pol"/>
    <property type="match status" value="1"/>
</dbReference>
<evidence type="ECO:0000259" key="14">
    <source>
        <dbReference type="Pfam" id="PF13735"/>
    </source>
</evidence>
<feature type="binding site" evidence="11">
    <location>
        <position position="161"/>
    </location>
    <ligand>
        <name>CTP</name>
        <dbReference type="ChEBI" id="CHEBI:37563"/>
    </ligand>
</feature>
<sequence length="403" mass="46426">MRRKLEQPFLKALPVLFALMKQGYEAYFVGGSVRDHIMGRTIGDIDIATSARPEQVQALFEKVIPIGIEHGTVVVQYKGDSYEVTTYRVDGDYNDFRHPDEVTYVATIEEDLSRRDFTMNAMAMDFNGEIIDPYNGQDAIHNSIIETVGEAPVRFQEDPLRMMRALRFSSQLGFTISEMTLNAIIESAYLLEKIAVERIAIEFDKLVKGENIHSSFALLIESTLVYYLPVFKNIPSLTKVINKLPFQPLKGIEEAIAIFVLSKPEVVVSTFTTEWKCSNKVKKEAEQLVNIYMKRHFKPFKWIVYQLGEDHLDSYQRLLSIIDNEDVSLEVLKENFQDLPIHSKRELALSGNDLKSWFPNCKPGPWLKTYMNQIEEDVVLGNVQNDKEAIEMWVKKWKQHEES</sequence>
<evidence type="ECO:0000313" key="15">
    <source>
        <dbReference type="EMBL" id="WIF96363.1"/>
    </source>
</evidence>
<feature type="domain" description="Poly A polymerase head" evidence="12">
    <location>
        <begin position="26"/>
        <end position="145"/>
    </location>
</feature>
<evidence type="ECO:0000256" key="5">
    <source>
        <dbReference type="ARBA" id="ARBA00022723"/>
    </source>
</evidence>
<dbReference type="CDD" id="cd05398">
    <property type="entry name" value="NT_ClassII-CCAase"/>
    <property type="match status" value="1"/>
</dbReference>
<feature type="binding site" evidence="11">
    <location>
        <position position="34"/>
    </location>
    <ligand>
        <name>CTP</name>
        <dbReference type="ChEBI" id="CHEBI:37563"/>
    </ligand>
</feature>
<dbReference type="Pfam" id="PF12627">
    <property type="entry name" value="PolyA_pol_RNAbd"/>
    <property type="match status" value="1"/>
</dbReference>
<dbReference type="Gene3D" id="1.10.3090.10">
    <property type="entry name" value="cca-adding enzyme, domain 2"/>
    <property type="match status" value="1"/>
</dbReference>
<keyword evidence="9 11" id="KW-0460">Magnesium</keyword>
<feature type="binding site" evidence="11">
    <location>
        <position position="115"/>
    </location>
    <ligand>
        <name>ATP</name>
        <dbReference type="ChEBI" id="CHEBI:30616"/>
    </ligand>
</feature>
<dbReference type="InterPro" id="IPR002646">
    <property type="entry name" value="PolA_pol_head_dom"/>
</dbReference>
<accession>A0ABY8USG2</accession>
<evidence type="ECO:0000259" key="13">
    <source>
        <dbReference type="Pfam" id="PF12627"/>
    </source>
</evidence>
<feature type="domain" description="CCA-adding enzyme C-terminal" evidence="14">
    <location>
        <begin position="255"/>
        <end position="394"/>
    </location>
</feature>
<evidence type="ECO:0000256" key="7">
    <source>
        <dbReference type="ARBA" id="ARBA00022800"/>
    </source>
</evidence>
<comment type="similarity">
    <text evidence="11">Belongs to the tRNA nucleotidyltransferase/poly(A) polymerase family. Bacterial CCA-adding enzyme type 3 subfamily.</text>
</comment>
<dbReference type="Pfam" id="PF13735">
    <property type="entry name" value="tRNA_NucTran2_2"/>
    <property type="match status" value="1"/>
</dbReference>
<feature type="binding site" evidence="11">
    <location>
        <position position="164"/>
    </location>
    <ligand>
        <name>CTP</name>
        <dbReference type="ChEBI" id="CHEBI:37563"/>
    </ligand>
</feature>
<feature type="binding site" evidence="11">
    <location>
        <position position="164"/>
    </location>
    <ligand>
        <name>ATP</name>
        <dbReference type="ChEBI" id="CHEBI:30616"/>
    </ligand>
</feature>
<feature type="binding site" evidence="11">
    <location>
        <position position="158"/>
    </location>
    <ligand>
        <name>ATP</name>
        <dbReference type="ChEBI" id="CHEBI:30616"/>
    </ligand>
</feature>
<dbReference type="InterPro" id="IPR043519">
    <property type="entry name" value="NT_sf"/>
</dbReference>
<keyword evidence="16" id="KW-1185">Reference proteome</keyword>
<evidence type="ECO:0000256" key="2">
    <source>
        <dbReference type="ARBA" id="ARBA00022679"/>
    </source>
</evidence>
<feature type="binding site" evidence="11">
    <location>
        <position position="44"/>
    </location>
    <ligand>
        <name>Mg(2+)</name>
        <dbReference type="ChEBI" id="CHEBI:18420"/>
    </ligand>
</feature>
<keyword evidence="3 11" id="KW-0819">tRNA processing</keyword>
<feature type="binding site" evidence="11">
    <location>
        <position position="161"/>
    </location>
    <ligand>
        <name>ATP</name>
        <dbReference type="ChEBI" id="CHEBI:30616"/>
    </ligand>
</feature>
<dbReference type="Gene3D" id="1.20.58.560">
    <property type="match status" value="1"/>
</dbReference>
<evidence type="ECO:0000256" key="9">
    <source>
        <dbReference type="ARBA" id="ARBA00022842"/>
    </source>
</evidence>
<dbReference type="Proteomes" id="UP001236652">
    <property type="component" value="Chromosome"/>
</dbReference>
<feature type="binding site" evidence="11">
    <location>
        <position position="167"/>
    </location>
    <ligand>
        <name>ATP</name>
        <dbReference type="ChEBI" id="CHEBI:30616"/>
    </ligand>
</feature>
<comment type="function">
    <text evidence="11">Catalyzes the addition and repair of the essential 3'-terminal CCA sequence in tRNAs without using a nucleic acid template. Adds these three nucleotides in the order of C, C, and A to the tRNA nucleotide-73, using CTP and ATP as substrates and producing inorganic pyrophosphate. tRNA 3'-terminal CCA addition is required both for tRNA processing and repair. Also involved in tRNA surveillance by mediating tandem CCA addition to generate a CCACCA at the 3' terminus of unstable tRNAs. While stable tRNAs receive only 3'-terminal CCA, unstable tRNAs are marked with CCACCA and rapidly degraded.</text>
</comment>
<evidence type="ECO:0000256" key="8">
    <source>
        <dbReference type="ARBA" id="ARBA00022840"/>
    </source>
</evidence>
<keyword evidence="2 11" id="KW-0808">Transferase</keyword>
<keyword evidence="4 11" id="KW-0548">Nucleotidyltransferase</keyword>
<dbReference type="InterPro" id="IPR032828">
    <property type="entry name" value="PolyA_RNA-bd"/>
</dbReference>
<feature type="binding site" evidence="11">
    <location>
        <position position="31"/>
    </location>
    <ligand>
        <name>ATP</name>
        <dbReference type="ChEBI" id="CHEBI:30616"/>
    </ligand>
</feature>
<feature type="binding site" evidence="11">
    <location>
        <position position="46"/>
    </location>
    <ligand>
        <name>Mg(2+)</name>
        <dbReference type="ChEBI" id="CHEBI:18420"/>
    </ligand>
</feature>
<feature type="binding site" evidence="11">
    <location>
        <position position="167"/>
    </location>
    <ligand>
        <name>CTP</name>
        <dbReference type="ChEBI" id="CHEBI:37563"/>
    </ligand>
</feature>
<dbReference type="InterPro" id="IPR023068">
    <property type="entry name" value="CCA-adding_enz_firmicutes"/>
</dbReference>
<feature type="domain" description="tRNA nucleotidyltransferase/poly(A) polymerase RNA and SrmB- binding" evidence="13">
    <location>
        <begin position="173"/>
        <end position="231"/>
    </location>
</feature>
<feature type="binding site" evidence="11">
    <location>
        <position position="158"/>
    </location>
    <ligand>
        <name>CTP</name>
        <dbReference type="ChEBI" id="CHEBI:37563"/>
    </ligand>
</feature>
<feature type="binding site" evidence="11">
    <location>
        <position position="34"/>
    </location>
    <ligand>
        <name>ATP</name>
        <dbReference type="ChEBI" id="CHEBI:30616"/>
    </ligand>
</feature>
<evidence type="ECO:0000259" key="12">
    <source>
        <dbReference type="Pfam" id="PF01743"/>
    </source>
</evidence>
<dbReference type="PANTHER" id="PTHR46173:SF1">
    <property type="entry name" value="CCA TRNA NUCLEOTIDYLTRANSFERASE 1, MITOCHONDRIAL"/>
    <property type="match status" value="1"/>
</dbReference>
<dbReference type="SUPFAM" id="SSF81891">
    <property type="entry name" value="Poly A polymerase C-terminal region-like"/>
    <property type="match status" value="1"/>
</dbReference>
<dbReference type="HAMAP" id="MF_01263">
    <property type="entry name" value="CCA_bact_type3"/>
    <property type="match status" value="1"/>
</dbReference>
<comment type="miscellaneous">
    <text evidence="11">A single active site specifically recognizes both ATP and CTP and is responsible for their addition.</text>
</comment>
<keyword evidence="10 11" id="KW-0694">RNA-binding</keyword>
<comment type="catalytic activity">
    <reaction evidence="11">
        <text>a tRNA precursor + 2 CTP + ATP = a tRNA with a 3' CCA end + 3 diphosphate</text>
        <dbReference type="Rhea" id="RHEA:14433"/>
        <dbReference type="Rhea" id="RHEA-COMP:10465"/>
        <dbReference type="Rhea" id="RHEA-COMP:10468"/>
        <dbReference type="ChEBI" id="CHEBI:30616"/>
        <dbReference type="ChEBI" id="CHEBI:33019"/>
        <dbReference type="ChEBI" id="CHEBI:37563"/>
        <dbReference type="ChEBI" id="CHEBI:74896"/>
        <dbReference type="ChEBI" id="CHEBI:83071"/>
        <dbReference type="EC" id="2.7.7.72"/>
    </reaction>
</comment>
<name>A0ABY8USG2_9BACI</name>
<comment type="subunit">
    <text evidence="11">Homodimer.</text>
</comment>
<dbReference type="RefSeq" id="WP_231416621.1">
    <property type="nucleotide sequence ID" value="NZ_CP126446.1"/>
</dbReference>
<dbReference type="EC" id="2.7.7.72" evidence="11"/>
<dbReference type="Gene3D" id="1.10.246.80">
    <property type="match status" value="1"/>
</dbReference>